<evidence type="ECO:0000256" key="1">
    <source>
        <dbReference type="SAM" id="MobiDB-lite"/>
    </source>
</evidence>
<feature type="region of interest" description="Disordered" evidence="1">
    <location>
        <begin position="39"/>
        <end position="60"/>
    </location>
</feature>
<accession>A0A482WZH0</accession>
<comment type="caution">
    <text evidence="2">The sequence shown here is derived from an EMBL/GenBank/DDBJ whole genome shotgun (WGS) entry which is preliminary data.</text>
</comment>
<protein>
    <submittedName>
        <fullName evidence="2">Uncharacterized protein</fullName>
    </submittedName>
</protein>
<evidence type="ECO:0000313" key="3">
    <source>
        <dbReference type="Proteomes" id="UP000291343"/>
    </source>
</evidence>
<proteinExistence type="predicted"/>
<sequence length="89" mass="10614">MVCDGLRVLSRRSRLFHTCECRCYGWLPSPCRQRNMIRTKRGVHEGSEAERKQPKLKRPQAHDAVALEIRFETALRHQRNLIAARHYMW</sequence>
<feature type="compositionally biased region" description="Basic and acidic residues" evidence="1">
    <location>
        <begin position="42"/>
        <end position="53"/>
    </location>
</feature>
<keyword evidence="3" id="KW-1185">Reference proteome</keyword>
<dbReference type="EMBL" id="QKKF02021295">
    <property type="protein sequence ID" value="RZF38908.1"/>
    <property type="molecule type" value="Genomic_DNA"/>
</dbReference>
<organism evidence="2 3">
    <name type="scientific">Laodelphax striatellus</name>
    <name type="common">Small brown planthopper</name>
    <name type="synonym">Delphax striatella</name>
    <dbReference type="NCBI Taxonomy" id="195883"/>
    <lineage>
        <taxon>Eukaryota</taxon>
        <taxon>Metazoa</taxon>
        <taxon>Ecdysozoa</taxon>
        <taxon>Arthropoda</taxon>
        <taxon>Hexapoda</taxon>
        <taxon>Insecta</taxon>
        <taxon>Pterygota</taxon>
        <taxon>Neoptera</taxon>
        <taxon>Paraneoptera</taxon>
        <taxon>Hemiptera</taxon>
        <taxon>Auchenorrhyncha</taxon>
        <taxon>Fulgoroidea</taxon>
        <taxon>Delphacidae</taxon>
        <taxon>Criomorphinae</taxon>
        <taxon>Laodelphax</taxon>
    </lineage>
</organism>
<dbReference type="Proteomes" id="UP000291343">
    <property type="component" value="Unassembled WGS sequence"/>
</dbReference>
<dbReference type="InParanoid" id="A0A482WZH0"/>
<name>A0A482WZH0_LAOST</name>
<reference evidence="2 3" key="1">
    <citation type="journal article" date="2017" name="Gigascience">
        <title>Genome sequence of the small brown planthopper, Laodelphax striatellus.</title>
        <authorList>
            <person name="Zhu J."/>
            <person name="Jiang F."/>
            <person name="Wang X."/>
            <person name="Yang P."/>
            <person name="Bao Y."/>
            <person name="Zhao W."/>
            <person name="Wang W."/>
            <person name="Lu H."/>
            <person name="Wang Q."/>
            <person name="Cui N."/>
            <person name="Li J."/>
            <person name="Chen X."/>
            <person name="Luo L."/>
            <person name="Yu J."/>
            <person name="Kang L."/>
            <person name="Cui F."/>
        </authorList>
    </citation>
    <scope>NUCLEOTIDE SEQUENCE [LARGE SCALE GENOMIC DNA]</scope>
    <source>
        <strain evidence="2">Lst14</strain>
    </source>
</reference>
<evidence type="ECO:0000313" key="2">
    <source>
        <dbReference type="EMBL" id="RZF38908.1"/>
    </source>
</evidence>
<gene>
    <name evidence="2" type="ORF">LSTR_LSTR005155</name>
</gene>
<dbReference type="AlphaFoldDB" id="A0A482WZH0"/>